<dbReference type="InterPro" id="IPR037914">
    <property type="entry name" value="SpoVT-AbrB_sf"/>
</dbReference>
<sequence length="78" mass="8690">MRITSKGQVTIPQAIREQAGLHPNCEVQFRLVGEQVVLEKTDGQAEQRGEEALMRLRGHRPRQGLSTEAILALCRGEP</sequence>
<keyword evidence="4" id="KW-1185">Reference proteome</keyword>
<evidence type="ECO:0000256" key="1">
    <source>
        <dbReference type="PROSITE-ProRule" id="PRU01076"/>
    </source>
</evidence>
<evidence type="ECO:0000313" key="3">
    <source>
        <dbReference type="EMBL" id="MEA5442390.1"/>
    </source>
</evidence>
<dbReference type="Gene3D" id="2.10.260.10">
    <property type="match status" value="1"/>
</dbReference>
<gene>
    <name evidence="3" type="ORF">VB739_07485</name>
</gene>
<dbReference type="Proteomes" id="UP001302329">
    <property type="component" value="Unassembled WGS sequence"/>
</dbReference>
<evidence type="ECO:0000259" key="2">
    <source>
        <dbReference type="PROSITE" id="PS51740"/>
    </source>
</evidence>
<reference evidence="3 4" key="1">
    <citation type="submission" date="2023-12" db="EMBL/GenBank/DDBJ databases">
        <title>Baltic Sea Cyanobacteria.</title>
        <authorList>
            <person name="Delbaje E."/>
            <person name="Fewer D.P."/>
            <person name="Shishido T.K."/>
        </authorList>
    </citation>
    <scope>NUCLEOTIDE SEQUENCE [LARGE SCALE GENOMIC DNA]</scope>
    <source>
        <strain evidence="3 4">UHCC 0281</strain>
    </source>
</reference>
<dbReference type="SMART" id="SM00966">
    <property type="entry name" value="SpoVT_AbrB"/>
    <property type="match status" value="1"/>
</dbReference>
<dbReference type="EMBL" id="JAYGHY010000017">
    <property type="protein sequence ID" value="MEA5442390.1"/>
    <property type="molecule type" value="Genomic_DNA"/>
</dbReference>
<keyword evidence="1 3" id="KW-0238">DNA-binding</keyword>
<comment type="caution">
    <text evidence="3">The sequence shown here is derived from an EMBL/GenBank/DDBJ whole genome shotgun (WGS) entry which is preliminary data.</text>
</comment>
<dbReference type="Pfam" id="PF04014">
    <property type="entry name" value="MazE_antitoxin"/>
    <property type="match status" value="1"/>
</dbReference>
<feature type="domain" description="SpoVT-AbrB" evidence="2">
    <location>
        <begin position="1"/>
        <end position="52"/>
    </location>
</feature>
<evidence type="ECO:0000313" key="4">
    <source>
        <dbReference type="Proteomes" id="UP001302329"/>
    </source>
</evidence>
<dbReference type="InterPro" id="IPR007159">
    <property type="entry name" value="SpoVT-AbrB_dom"/>
</dbReference>
<dbReference type="NCBIfam" id="TIGR01439">
    <property type="entry name" value="lp_hng_hel_AbrB"/>
    <property type="match status" value="1"/>
</dbReference>
<dbReference type="SUPFAM" id="SSF89447">
    <property type="entry name" value="AbrB/MazE/MraZ-like"/>
    <property type="match status" value="1"/>
</dbReference>
<dbReference type="RefSeq" id="WP_323356463.1">
    <property type="nucleotide sequence ID" value="NZ_JAYGHY010000017.1"/>
</dbReference>
<proteinExistence type="predicted"/>
<accession>A0ABU5SV43</accession>
<dbReference type="PROSITE" id="PS51740">
    <property type="entry name" value="SPOVT_ABRB"/>
    <property type="match status" value="1"/>
</dbReference>
<organism evidence="3 4">
    <name type="scientific">Cyanobium gracile UHCC 0281</name>
    <dbReference type="NCBI Taxonomy" id="3110309"/>
    <lineage>
        <taxon>Bacteria</taxon>
        <taxon>Bacillati</taxon>
        <taxon>Cyanobacteriota</taxon>
        <taxon>Cyanophyceae</taxon>
        <taxon>Synechococcales</taxon>
        <taxon>Prochlorococcaceae</taxon>
        <taxon>Cyanobium</taxon>
    </lineage>
</organism>
<dbReference type="GO" id="GO:0003677">
    <property type="term" value="F:DNA binding"/>
    <property type="evidence" value="ECO:0007669"/>
    <property type="project" value="UniProtKB-KW"/>
</dbReference>
<protein>
    <submittedName>
        <fullName evidence="3">AbrB/MazE/SpoVT family DNA-binding domain-containing protein</fullName>
    </submittedName>
</protein>
<name>A0ABU5SV43_9CYAN</name>